<dbReference type="RefSeq" id="WP_087128019.1">
    <property type="nucleotide sequence ID" value="NZ_FCNV02000002.1"/>
</dbReference>
<keyword evidence="2" id="KW-0964">Secreted</keyword>
<dbReference type="Pfam" id="PF18676">
    <property type="entry name" value="MBG_2"/>
    <property type="match status" value="1"/>
</dbReference>
<dbReference type="InterPro" id="IPR011050">
    <property type="entry name" value="Pectin_lyase_fold/virulence"/>
</dbReference>
<dbReference type="InterPro" id="IPR008638">
    <property type="entry name" value="FhaB/CdiA-like_TPS"/>
</dbReference>
<name>A0A658QVF0_9BURK</name>
<dbReference type="Pfam" id="PF05860">
    <property type="entry name" value="TPS"/>
    <property type="match status" value="1"/>
</dbReference>
<dbReference type="Gene3D" id="2.160.20.10">
    <property type="entry name" value="Single-stranded right-handed beta-helix, Pectin lyase-like"/>
    <property type="match status" value="1"/>
</dbReference>
<dbReference type="PANTHER" id="PTHR12338">
    <property type="entry name" value="AUTOTRANSPORTER"/>
    <property type="match status" value="1"/>
</dbReference>
<dbReference type="EMBL" id="FCNV02000002">
    <property type="protein sequence ID" value="SAL24579.1"/>
    <property type="molecule type" value="Genomic_DNA"/>
</dbReference>
<keyword evidence="6" id="KW-1185">Reference proteome</keyword>
<accession>A0A658QVF0</accession>
<proteinExistence type="predicted"/>
<evidence type="ECO:0000256" key="3">
    <source>
        <dbReference type="ARBA" id="ARBA00022729"/>
    </source>
</evidence>
<dbReference type="InterPro" id="IPR041286">
    <property type="entry name" value="MBG_2"/>
</dbReference>
<dbReference type="PANTHER" id="PTHR12338:SF8">
    <property type="entry name" value="HEME_HEMOPEXIN-BINDING PROTEIN"/>
    <property type="match status" value="1"/>
</dbReference>
<protein>
    <submittedName>
        <fullName evidence="5">Filamentous hemagglutinin-like protein</fullName>
    </submittedName>
</protein>
<sequence>MNDTTCLRTRRHRREWERAIRRFAKRAARHAGAELKASALLPLLVLVAAPGAFALPVGEQVQAGNVAINRPSATAMTITQGSQKGIVNWNGFSIQGNERVDISQPSAQAVLLNRVVGNEASRIAGQLNANGQVFLVNPAGVMFARGASVNVGSLVASTLGISDDAFLAGKYRFTQGGAAGRNVSIEPGAAITASTGGAVALLGAQVDNSGHVSATLGKIAMGAGSDITLDFAGDGLTMLKVNDKVANALVNNAGVLEADGGQIVMSVRAADEAAASVLNQTGTVRARSVEARNGRIVLDGGTSGVTEIAGSLDASAPNGGTGGRIDVTGHDVALMDGARIDASGAQGGGRVRVGGGAAGREADIANADGLWMSPNAHVLADALAAGDGGNVVMYATQAARVYGELSARGGAGGGNGGRVETSGGYLETNGSQIHVDAPMGRGGEWLLDPASLLIVSTQPSTLGTAVSALDTGANRVTFSPGATDSSVLAQDISNQLNSGSSVTLSTSNGGTGAFNGDITMLGGTSITKTGPAAANDATLTMSANGSITLLGTIGGASVAQEGIPSAPPNGRLNVVLDANTGGAAAGASRIVLSGASISTNGGFLTIGVPQAQAGTPAAATSFDGAAVGIANSLIDTRVPQGPGGLASGSITINGQGALTIPNTSFGISDTFLGFPTSTPLAAVNMLNSSLATSVSDISVSGQAGNASPVALGGVSMSGATQLSTTSGNIDIRGVAQVVPTVSTGLSTGVSGIGVALIPTTGSTVQAPSLVTQSGAISIDGTAPDVTASTSVSGAGVGIEGATISTATGDVSVTGRAPAYSTNVLAGSSRVDGVDLAGTRLAAGGRMLVQGTVQPAPGVPVGVPGTGVSVTGNANAPTAITSANADIRIFGGGNALPGVSMQGDIGGGNVRRVDVRTTNGDIDIRGYTTNQPDDGVVFPGVQISDASVTAQGNGRLLSITGQTPSTSPAIALNNSVISAGRDPDAYETFDTGGTLVLRATSGTNAAAPITITTALSTVSPSLFAPGGNLVFVPGGLAPDTFDLVAQNATPINVGGTASGFTITPTVLGQISPNVLNVLAGSSTHTGPIALNIENPAPSAQSLTLANGGAGSEGITLPVGFSGNTLTLQSAGTVTEGGAGIRASALNLVGFGAFSLTGAPNSVGSLSFSGTRDVTMTNAGDISIANPTGVTFDNATGRVVPPTTGVVPTLAGSLDLRTTAGVAGTPGDIFVPVPIVETASGASTIAFHSNGVLHLQNDITSTAGPLDIVADARNAIIALGNAGEGPEYRIRFATNGGSVAMGTANGGTTGFDGATVQVHSTDIDTGGGNVTLHGIAPAQISTGDGVAFPAFGTAYGVDLNDATIRSGTGSIEVEGQSLNAAANPGGGVILRNAGNAASVNPGPTQLVSLATDSANLTDSAGAAAVRVFGAASGAGNNGVAMLDGASVQAPNGTVDVRGHATGVNGVNGANAGGYGALLWSGSIAAANVRVTGSTDSATPGLGIGAVNVPPNAGFAAPAFGIGAGASGAVILRSANDGTDSSIAVRGAPAPIAAPGGTLGIAPASVDPSSFAVTAQNDVPVTLFGTSATPGLSIDAQSYQAFSPAIATLVLGSSTQNGRIVVEGACAGGAGCAARPAVATSLTLQNTGANSQGIGLPSGIALPGKTLALDSSGAVTDPGGIAAKTLLLAGGGNFDLVDAGNRVESLALAGAHDVRFSNAGGFVIGAANANGLDGATGNVAPIGGPPASVTGDLTAIADTGAIALGVPGAPTPLSAGGSIDLVMQQAIFQNDAGGTLNAGNAWRIWARSRSDERRNGVEPGGTLPNFYGCLYGGVCSWNGLPSQDVVPASGNHFVYADRPVARVVIGDQARVEGTPNGPFTFDVTGLLGGDQRGSAIVGDVTGTSATTNSPPGRYAINGAFSSPVGYEVVVVPGTLIVTPMEFQGAVFNRSGLQPLFTAQEQSFVYESNLGGVNICVGTNEPVLALQQSEGPADTLAAEWKRVRSRPNLNNCLVVNGQHGCGEF</sequence>
<dbReference type="Proteomes" id="UP000198263">
    <property type="component" value="Unassembled WGS sequence"/>
</dbReference>
<evidence type="ECO:0000259" key="4">
    <source>
        <dbReference type="SMART" id="SM00912"/>
    </source>
</evidence>
<gene>
    <name evidence="5" type="ORF">AWB72_01896</name>
</gene>
<evidence type="ECO:0000313" key="6">
    <source>
        <dbReference type="Proteomes" id="UP000198263"/>
    </source>
</evidence>
<feature type="domain" description="Filamentous haemagglutinin FhaB/tRNA nuclease CdiA-like TPS" evidence="4">
    <location>
        <begin position="52"/>
        <end position="165"/>
    </location>
</feature>
<dbReference type="InterPro" id="IPR050909">
    <property type="entry name" value="Bact_Autotransporter_VF"/>
</dbReference>
<dbReference type="InterPro" id="IPR012334">
    <property type="entry name" value="Pectin_lyas_fold"/>
</dbReference>
<comment type="caution">
    <text evidence="5">The sequence shown here is derived from an EMBL/GenBank/DDBJ whole genome shotgun (WGS) entry which is preliminary data.</text>
</comment>
<dbReference type="SMART" id="SM00912">
    <property type="entry name" value="Haemagg_act"/>
    <property type="match status" value="1"/>
</dbReference>
<evidence type="ECO:0000256" key="1">
    <source>
        <dbReference type="ARBA" id="ARBA00004613"/>
    </source>
</evidence>
<comment type="subcellular location">
    <subcellularLocation>
        <location evidence="1">Secreted</location>
    </subcellularLocation>
</comment>
<evidence type="ECO:0000313" key="5">
    <source>
        <dbReference type="EMBL" id="SAL24579.1"/>
    </source>
</evidence>
<dbReference type="NCBIfam" id="TIGR01901">
    <property type="entry name" value="adhes_NPXG"/>
    <property type="match status" value="1"/>
</dbReference>
<dbReference type="SUPFAM" id="SSF51126">
    <property type="entry name" value="Pectin lyase-like"/>
    <property type="match status" value="1"/>
</dbReference>
<dbReference type="OrthoDB" id="218680at2"/>
<keyword evidence="3" id="KW-0732">Signal</keyword>
<evidence type="ECO:0000256" key="2">
    <source>
        <dbReference type="ARBA" id="ARBA00022525"/>
    </source>
</evidence>
<dbReference type="GO" id="GO:0005576">
    <property type="term" value="C:extracellular region"/>
    <property type="evidence" value="ECO:0007669"/>
    <property type="project" value="UniProtKB-SubCell"/>
</dbReference>
<organism evidence="5 6">
    <name type="scientific">Caballeronia concitans</name>
    <dbReference type="NCBI Taxonomy" id="1777133"/>
    <lineage>
        <taxon>Bacteria</taxon>
        <taxon>Pseudomonadati</taxon>
        <taxon>Pseudomonadota</taxon>
        <taxon>Betaproteobacteria</taxon>
        <taxon>Burkholderiales</taxon>
        <taxon>Burkholderiaceae</taxon>
        <taxon>Caballeronia</taxon>
    </lineage>
</organism>
<reference evidence="5 6" key="1">
    <citation type="submission" date="2016-01" db="EMBL/GenBank/DDBJ databases">
        <authorList>
            <person name="Peeters C."/>
        </authorList>
    </citation>
    <scope>NUCLEOTIDE SEQUENCE [LARGE SCALE GENOMIC DNA]</scope>
    <source>
        <strain evidence="5">LMG 29315</strain>
    </source>
</reference>